<organism evidence="1">
    <name type="scientific">marine sediment metagenome</name>
    <dbReference type="NCBI Taxonomy" id="412755"/>
    <lineage>
        <taxon>unclassified sequences</taxon>
        <taxon>metagenomes</taxon>
        <taxon>ecological metagenomes</taxon>
    </lineage>
</organism>
<dbReference type="AlphaFoldDB" id="A0A0F9D8L7"/>
<name>A0A0F9D8L7_9ZZZZ</name>
<protein>
    <submittedName>
        <fullName evidence="1">Uncharacterized protein</fullName>
    </submittedName>
</protein>
<accession>A0A0F9D8L7</accession>
<comment type="caution">
    <text evidence="1">The sequence shown here is derived from an EMBL/GenBank/DDBJ whole genome shotgun (WGS) entry which is preliminary data.</text>
</comment>
<feature type="non-terminal residue" evidence="1">
    <location>
        <position position="1"/>
    </location>
</feature>
<evidence type="ECO:0000313" key="1">
    <source>
        <dbReference type="EMBL" id="KKL50056.1"/>
    </source>
</evidence>
<proteinExistence type="predicted"/>
<dbReference type="EMBL" id="LAZR01032736">
    <property type="protein sequence ID" value="KKL50056.1"/>
    <property type="molecule type" value="Genomic_DNA"/>
</dbReference>
<sequence>VILVFVIFALVAARNQISRKFRPTHIPGLIVWFDASDPDTLIRNAGGKIIAWRDKSGNGNDMVVDKRFVPTLEIKRYDHALSEHEIDVETKKLAAKWGIDWGE</sequence>
<reference evidence="1" key="1">
    <citation type="journal article" date="2015" name="Nature">
        <title>Complex archaea that bridge the gap between prokaryotes and eukaryotes.</title>
        <authorList>
            <person name="Spang A."/>
            <person name="Saw J.H."/>
            <person name="Jorgensen S.L."/>
            <person name="Zaremba-Niedzwiedzka K."/>
            <person name="Martijn J."/>
            <person name="Lind A.E."/>
            <person name="van Eijk R."/>
            <person name="Schleper C."/>
            <person name="Guy L."/>
            <person name="Ettema T.J."/>
        </authorList>
    </citation>
    <scope>NUCLEOTIDE SEQUENCE</scope>
</reference>
<gene>
    <name evidence="1" type="ORF">LCGC14_2309280</name>
</gene>